<proteinExistence type="predicted"/>
<evidence type="ECO:0000313" key="2">
    <source>
        <dbReference type="Proteomes" id="UP000601435"/>
    </source>
</evidence>
<dbReference type="Proteomes" id="UP000601435">
    <property type="component" value="Unassembled WGS sequence"/>
</dbReference>
<reference evidence="1" key="1">
    <citation type="submission" date="2021-02" db="EMBL/GenBank/DDBJ databases">
        <authorList>
            <person name="Dougan E. K."/>
            <person name="Rhodes N."/>
            <person name="Thang M."/>
            <person name="Chan C."/>
        </authorList>
    </citation>
    <scope>NUCLEOTIDE SEQUENCE</scope>
</reference>
<feature type="non-terminal residue" evidence="1">
    <location>
        <position position="254"/>
    </location>
</feature>
<evidence type="ECO:0000313" key="1">
    <source>
        <dbReference type="EMBL" id="CAE7899167.1"/>
    </source>
</evidence>
<organism evidence="1 2">
    <name type="scientific">Symbiodinium necroappetens</name>
    <dbReference type="NCBI Taxonomy" id="1628268"/>
    <lineage>
        <taxon>Eukaryota</taxon>
        <taxon>Sar</taxon>
        <taxon>Alveolata</taxon>
        <taxon>Dinophyceae</taxon>
        <taxon>Suessiales</taxon>
        <taxon>Symbiodiniaceae</taxon>
        <taxon>Symbiodinium</taxon>
    </lineage>
</organism>
<gene>
    <name evidence="1" type="ORF">SNEC2469_LOCUS30207</name>
</gene>
<comment type="caution">
    <text evidence="1">The sequence shown here is derived from an EMBL/GenBank/DDBJ whole genome shotgun (WGS) entry which is preliminary data.</text>
</comment>
<keyword evidence="2" id="KW-1185">Reference proteome</keyword>
<dbReference type="OrthoDB" id="2014201at2759"/>
<protein>
    <submittedName>
        <fullName evidence="1">Uncharacterized protein</fullName>
    </submittedName>
</protein>
<accession>A0A813BAG7</accession>
<name>A0A813BAG7_9DINO</name>
<dbReference type="EMBL" id="CAJNJA010069854">
    <property type="protein sequence ID" value="CAE7899167.1"/>
    <property type="molecule type" value="Genomic_DNA"/>
</dbReference>
<dbReference type="AlphaFoldDB" id="A0A813BAG7"/>
<feature type="non-terminal residue" evidence="1">
    <location>
        <position position="1"/>
    </location>
</feature>
<sequence>HGCSPAAPGFRPAEVAASARKQMEETLANSSLKVGPAEALHQLERQLEVVKAMWLQLWQPVDRSTAASRWLGMDLERPCCRMWEELAQAQGVLRSKFELPCRSAHRRLDGAACPACRLMAQAFWFKDRKVADGAWQATLELQPKVEDPISVAAKDPPECLQYSKEPGTFAIATVLTSEDLFRSIHHPLEKPGHYSDGDEEEDADATAIVLVYVDALRTLAHSIRSSSREAPCEMPERPFLVVLSLRAGESLPRE</sequence>